<comment type="similarity">
    <text evidence="1">Belongs to the ribonucleoside diphosphate reductase large chain family.</text>
</comment>
<keyword evidence="4" id="KW-1185">Reference proteome</keyword>
<dbReference type="Proteomes" id="UP000284706">
    <property type="component" value="Unassembled WGS sequence"/>
</dbReference>
<sequence>QDSPLSKGSLQFDLWNFKVSNDRYDWDALRRRIIRRGVANAQLILLTDTSSLSRLTPFTEGFEPLASTVLVKGTASSSYVSLNARLVQDLQNLGLWNEDIRKELLETCGSVQSISQVPENLKDIFKTVWEVDEDAILRHAVMRAPFICQSQSITLYRENPSRAWLSDNIFAAWKDGLKTGLYRLRGRHSRASESSPDEDVTMT</sequence>
<dbReference type="SUPFAM" id="SSF51998">
    <property type="entry name" value="PFL-like glycyl radical enzymes"/>
    <property type="match status" value="1"/>
</dbReference>
<dbReference type="GO" id="GO:0004748">
    <property type="term" value="F:ribonucleoside-diphosphate reductase activity, thioredoxin disulfide as acceptor"/>
    <property type="evidence" value="ECO:0007669"/>
    <property type="project" value="TreeGrafter"/>
</dbReference>
<gene>
    <name evidence="3" type="ORF">CVT26_011295</name>
</gene>
<dbReference type="EMBL" id="NHYE01003679">
    <property type="protein sequence ID" value="PPQ88261.1"/>
    <property type="molecule type" value="Genomic_DNA"/>
</dbReference>
<evidence type="ECO:0000259" key="2">
    <source>
        <dbReference type="Pfam" id="PF02867"/>
    </source>
</evidence>
<name>A0A409XBZ0_9AGAR</name>
<comment type="caution">
    <text evidence="3">The sequence shown here is derived from an EMBL/GenBank/DDBJ whole genome shotgun (WGS) entry which is preliminary data.</text>
</comment>
<accession>A0A409XBZ0</accession>
<dbReference type="OrthoDB" id="3026921at2759"/>
<dbReference type="PANTHER" id="PTHR11573:SF6">
    <property type="entry name" value="RIBONUCLEOSIDE-DIPHOSPHATE REDUCTASE LARGE SUBUNIT"/>
    <property type="match status" value="1"/>
</dbReference>
<protein>
    <recommendedName>
        <fullName evidence="2">Ribonucleotide reductase large subunit C-terminal domain-containing protein</fullName>
    </recommendedName>
</protein>
<dbReference type="Gene3D" id="3.20.70.20">
    <property type="match status" value="1"/>
</dbReference>
<dbReference type="Pfam" id="PF02867">
    <property type="entry name" value="Ribonuc_red_lgC"/>
    <property type="match status" value="1"/>
</dbReference>
<evidence type="ECO:0000256" key="1">
    <source>
        <dbReference type="ARBA" id="ARBA00010406"/>
    </source>
</evidence>
<dbReference type="InterPro" id="IPR000788">
    <property type="entry name" value="RNR_lg_C"/>
</dbReference>
<reference evidence="3 4" key="1">
    <citation type="journal article" date="2018" name="Evol. Lett.">
        <title>Horizontal gene cluster transfer increased hallucinogenic mushroom diversity.</title>
        <authorList>
            <person name="Reynolds H.T."/>
            <person name="Vijayakumar V."/>
            <person name="Gluck-Thaler E."/>
            <person name="Korotkin H.B."/>
            <person name="Matheny P.B."/>
            <person name="Slot J.C."/>
        </authorList>
    </citation>
    <scope>NUCLEOTIDE SEQUENCE [LARGE SCALE GENOMIC DNA]</scope>
    <source>
        <strain evidence="3 4">SRW20</strain>
    </source>
</reference>
<dbReference type="GO" id="GO:0005524">
    <property type="term" value="F:ATP binding"/>
    <property type="evidence" value="ECO:0007669"/>
    <property type="project" value="TreeGrafter"/>
</dbReference>
<evidence type="ECO:0000313" key="4">
    <source>
        <dbReference type="Proteomes" id="UP000284706"/>
    </source>
</evidence>
<evidence type="ECO:0000313" key="3">
    <source>
        <dbReference type="EMBL" id="PPQ88261.1"/>
    </source>
</evidence>
<dbReference type="STRING" id="231916.A0A409XBZ0"/>
<dbReference type="GO" id="GO:0009263">
    <property type="term" value="P:deoxyribonucleotide biosynthetic process"/>
    <property type="evidence" value="ECO:0007669"/>
    <property type="project" value="TreeGrafter"/>
</dbReference>
<dbReference type="PANTHER" id="PTHR11573">
    <property type="entry name" value="RIBONUCLEOSIDE-DIPHOSPHATE REDUCTASE LARGE CHAIN"/>
    <property type="match status" value="1"/>
</dbReference>
<feature type="non-terminal residue" evidence="3">
    <location>
        <position position="1"/>
    </location>
</feature>
<dbReference type="AlphaFoldDB" id="A0A409XBZ0"/>
<dbReference type="GO" id="GO:0005971">
    <property type="term" value="C:ribonucleoside-diphosphate reductase complex"/>
    <property type="evidence" value="ECO:0007669"/>
    <property type="project" value="TreeGrafter"/>
</dbReference>
<feature type="domain" description="Ribonucleotide reductase large subunit C-terminal" evidence="2">
    <location>
        <begin position="2"/>
        <end position="182"/>
    </location>
</feature>
<dbReference type="InterPro" id="IPR039718">
    <property type="entry name" value="Rrm1"/>
</dbReference>
<proteinExistence type="inferred from homology"/>
<dbReference type="InParanoid" id="A0A409XBZ0"/>
<organism evidence="3 4">
    <name type="scientific">Gymnopilus dilepis</name>
    <dbReference type="NCBI Taxonomy" id="231916"/>
    <lineage>
        <taxon>Eukaryota</taxon>
        <taxon>Fungi</taxon>
        <taxon>Dikarya</taxon>
        <taxon>Basidiomycota</taxon>
        <taxon>Agaricomycotina</taxon>
        <taxon>Agaricomycetes</taxon>
        <taxon>Agaricomycetidae</taxon>
        <taxon>Agaricales</taxon>
        <taxon>Agaricineae</taxon>
        <taxon>Hymenogastraceae</taxon>
        <taxon>Gymnopilus</taxon>
    </lineage>
</organism>